<evidence type="ECO:0000256" key="7">
    <source>
        <dbReference type="ARBA" id="ARBA00022949"/>
    </source>
</evidence>
<dbReference type="GO" id="GO:0005886">
    <property type="term" value="C:plasma membrane"/>
    <property type="evidence" value="ECO:0007669"/>
    <property type="project" value="UniProtKB-SubCell"/>
</dbReference>
<feature type="transmembrane region" description="Helical" evidence="10">
    <location>
        <begin position="68"/>
        <end position="96"/>
    </location>
</feature>
<comment type="subcellular location">
    <subcellularLocation>
        <location evidence="1">Cell junction</location>
        <location evidence="1">Tight junction</location>
    </subcellularLocation>
    <subcellularLocation>
        <location evidence="2">Cell membrane</location>
        <topology evidence="2">Multi-pass membrane protein</topology>
    </subcellularLocation>
</comment>
<evidence type="ECO:0000256" key="6">
    <source>
        <dbReference type="ARBA" id="ARBA00022692"/>
    </source>
</evidence>
<evidence type="ECO:0000256" key="5">
    <source>
        <dbReference type="ARBA" id="ARBA00022475"/>
    </source>
</evidence>
<proteinExistence type="inferred from homology"/>
<dbReference type="AlphaFoldDB" id="A0A673WNP2"/>
<comment type="similarity">
    <text evidence="3">Belongs to the claudin family.</text>
</comment>
<dbReference type="PRINTS" id="PR01077">
    <property type="entry name" value="CLAUDIN"/>
</dbReference>
<feature type="transmembrane region" description="Helical" evidence="10">
    <location>
        <begin position="116"/>
        <end position="135"/>
    </location>
</feature>
<dbReference type="Proteomes" id="UP000472277">
    <property type="component" value="Chromosome 13"/>
</dbReference>
<dbReference type="GeneTree" id="ENSGT00940000164824"/>
<dbReference type="GO" id="GO:0005198">
    <property type="term" value="F:structural molecule activity"/>
    <property type="evidence" value="ECO:0007669"/>
    <property type="project" value="InterPro"/>
</dbReference>
<keyword evidence="7" id="KW-0965">Cell junction</keyword>
<evidence type="ECO:0000256" key="2">
    <source>
        <dbReference type="ARBA" id="ARBA00004651"/>
    </source>
</evidence>
<reference evidence="11" key="1">
    <citation type="submission" date="2025-08" db="UniProtKB">
        <authorList>
            <consortium name="Ensembl"/>
        </authorList>
    </citation>
    <scope>IDENTIFICATION</scope>
</reference>
<organism evidence="11 12">
    <name type="scientific">Salmo trutta</name>
    <name type="common">Brown trout</name>
    <dbReference type="NCBI Taxonomy" id="8032"/>
    <lineage>
        <taxon>Eukaryota</taxon>
        <taxon>Metazoa</taxon>
        <taxon>Chordata</taxon>
        <taxon>Craniata</taxon>
        <taxon>Vertebrata</taxon>
        <taxon>Euteleostomi</taxon>
        <taxon>Actinopterygii</taxon>
        <taxon>Neopterygii</taxon>
        <taxon>Teleostei</taxon>
        <taxon>Protacanthopterygii</taxon>
        <taxon>Salmoniformes</taxon>
        <taxon>Salmonidae</taxon>
        <taxon>Salmoninae</taxon>
        <taxon>Salmo</taxon>
    </lineage>
</organism>
<keyword evidence="5" id="KW-1003">Cell membrane</keyword>
<reference evidence="11" key="2">
    <citation type="submission" date="2025-09" db="UniProtKB">
        <authorList>
            <consortium name="Ensembl"/>
        </authorList>
    </citation>
    <scope>IDENTIFICATION</scope>
</reference>
<dbReference type="PANTHER" id="PTHR12002">
    <property type="entry name" value="CLAUDIN"/>
    <property type="match status" value="1"/>
</dbReference>
<accession>A0A673WNP2</accession>
<dbReference type="InterPro" id="IPR006187">
    <property type="entry name" value="Claudin"/>
</dbReference>
<evidence type="ECO:0000256" key="10">
    <source>
        <dbReference type="SAM" id="Phobius"/>
    </source>
</evidence>
<keyword evidence="6 10" id="KW-0812">Transmembrane</keyword>
<keyword evidence="12" id="KW-1185">Reference proteome</keyword>
<evidence type="ECO:0000256" key="4">
    <source>
        <dbReference type="ARBA" id="ARBA00022427"/>
    </source>
</evidence>
<evidence type="ECO:0000256" key="3">
    <source>
        <dbReference type="ARBA" id="ARBA00008295"/>
    </source>
</evidence>
<keyword evidence="8 10" id="KW-1133">Transmembrane helix</keyword>
<dbReference type="Gene3D" id="1.20.140.150">
    <property type="match status" value="1"/>
</dbReference>
<evidence type="ECO:0000313" key="11">
    <source>
        <dbReference type="Ensembl" id="ENSSTUP00000009731.1"/>
    </source>
</evidence>
<dbReference type="GO" id="GO:0005923">
    <property type="term" value="C:bicellular tight junction"/>
    <property type="evidence" value="ECO:0007669"/>
    <property type="project" value="UniProtKB-SubCell"/>
</dbReference>
<evidence type="ECO:0000313" key="12">
    <source>
        <dbReference type="Proteomes" id="UP000472277"/>
    </source>
</evidence>
<keyword evidence="9 10" id="KW-0472">Membrane</keyword>
<name>A0A673WNP2_SALTR</name>
<evidence type="ECO:0000256" key="1">
    <source>
        <dbReference type="ARBA" id="ARBA00004435"/>
    </source>
</evidence>
<dbReference type="Ensembl" id="ENSSTUT00000010379.1">
    <property type="protein sequence ID" value="ENSSTUP00000009731.1"/>
    <property type="gene ID" value="ENSSTUG00000004726.1"/>
</dbReference>
<sequence length="208" mass="23070">MATAYSVYGKPPQSYVDLACDEKAAKVVHGLEVVALVFGFIRPDRGPAHVEGDSSTKVVDHRTRTKHIVLVTGGCLLLVDCVTIIIPVSWTTHVVIRDLYNLLLIVAQRRELGEELYIEWVTSALLFVAGVNTAVSPRTLGRRQVDVKDGLQPQRAWVRLPAWSEQAAGTTDLGPAYRPLSYQPYQLNTGLWSTLLTMRNPARNNNHV</sequence>
<dbReference type="InParanoid" id="A0A673WNP2"/>
<evidence type="ECO:0000256" key="9">
    <source>
        <dbReference type="ARBA" id="ARBA00023136"/>
    </source>
</evidence>
<evidence type="ECO:0000256" key="8">
    <source>
        <dbReference type="ARBA" id="ARBA00022989"/>
    </source>
</evidence>
<protein>
    <submittedName>
        <fullName evidence="11">Claudin 8.2</fullName>
    </submittedName>
</protein>
<keyword evidence="4" id="KW-0796">Tight junction</keyword>